<dbReference type="SUPFAM" id="SSF51735">
    <property type="entry name" value="NAD(P)-binding Rossmann-fold domains"/>
    <property type="match status" value="1"/>
</dbReference>
<accession>A0A7G2CHM0</accession>
<dbReference type="Gene3D" id="3.40.50.720">
    <property type="entry name" value="NAD(P)-binding Rossmann-like Domain"/>
    <property type="match status" value="2"/>
</dbReference>
<sequence length="293" mass="33707">MVQGEFGHDVIRYLCDDYDAVPASARRVLWIHSLPVGLDVYQFPLLLNEVQDTLITNGRGSQSMPPAEYVFYSFFYFNRQTTRQLRQKAEREWSPYNIQPLQGSTLCIFGYGDIGQCVARLALAFGMKVIALRRRKNKENENENNHNEVQMVSPQSTEELHTVLGSADYIVNILPHTAETDRYFDKEKFSAMKSSALYVNIGRGKTQVEDDLCECLREGKLRGASLDVYEEEPLPSASPLWSLPDDLILLNPHAAAWHEKQLYNLCQRFVFLCEEWKRGAAMEGHSVNRELWY</sequence>
<evidence type="ECO:0000313" key="5">
    <source>
        <dbReference type="Proteomes" id="UP000515908"/>
    </source>
</evidence>
<dbReference type="Proteomes" id="UP000515908">
    <property type="component" value="Chromosome 12"/>
</dbReference>
<name>A0A7G2CHM0_9TRYP</name>
<gene>
    <name evidence="4" type="ORF">ADEAN_000633800</name>
</gene>
<dbReference type="OrthoDB" id="298012at2759"/>
<dbReference type="PANTHER" id="PTHR43333">
    <property type="entry name" value="2-HACID_DH_C DOMAIN-CONTAINING PROTEIN"/>
    <property type="match status" value="1"/>
</dbReference>
<dbReference type="CDD" id="cd05300">
    <property type="entry name" value="2-Hacid_dh_1"/>
    <property type="match status" value="1"/>
</dbReference>
<proteinExistence type="predicted"/>
<dbReference type="InterPro" id="IPR036291">
    <property type="entry name" value="NAD(P)-bd_dom_sf"/>
</dbReference>
<dbReference type="InterPro" id="IPR006140">
    <property type="entry name" value="D-isomer_DH_NAD-bd"/>
</dbReference>
<dbReference type="Pfam" id="PF02826">
    <property type="entry name" value="2-Hacid_dh_C"/>
    <property type="match status" value="1"/>
</dbReference>
<feature type="domain" description="D-isomer specific 2-hydroxyacid dehydrogenase NAD-binding" evidence="3">
    <location>
        <begin position="76"/>
        <end position="255"/>
    </location>
</feature>
<evidence type="ECO:0000256" key="2">
    <source>
        <dbReference type="ARBA" id="ARBA00023027"/>
    </source>
</evidence>
<dbReference type="EMBL" id="LR877156">
    <property type="protein sequence ID" value="CAD2218845.1"/>
    <property type="molecule type" value="Genomic_DNA"/>
</dbReference>
<evidence type="ECO:0000256" key="1">
    <source>
        <dbReference type="ARBA" id="ARBA00023002"/>
    </source>
</evidence>
<dbReference type="GO" id="GO:0051287">
    <property type="term" value="F:NAD binding"/>
    <property type="evidence" value="ECO:0007669"/>
    <property type="project" value="InterPro"/>
</dbReference>
<dbReference type="AlphaFoldDB" id="A0A7G2CHM0"/>
<dbReference type="VEuPathDB" id="TriTrypDB:ADEAN_000633800"/>
<organism evidence="4 5">
    <name type="scientific">Angomonas deanei</name>
    <dbReference type="NCBI Taxonomy" id="59799"/>
    <lineage>
        <taxon>Eukaryota</taxon>
        <taxon>Discoba</taxon>
        <taxon>Euglenozoa</taxon>
        <taxon>Kinetoplastea</taxon>
        <taxon>Metakinetoplastina</taxon>
        <taxon>Trypanosomatida</taxon>
        <taxon>Trypanosomatidae</taxon>
        <taxon>Strigomonadinae</taxon>
        <taxon>Angomonas</taxon>
    </lineage>
</organism>
<reference evidence="4 5" key="1">
    <citation type="submission" date="2020-08" db="EMBL/GenBank/DDBJ databases">
        <authorList>
            <person name="Newling K."/>
            <person name="Davey J."/>
            <person name="Forrester S."/>
        </authorList>
    </citation>
    <scope>NUCLEOTIDE SEQUENCE [LARGE SCALE GENOMIC DNA]</scope>
    <source>
        <strain evidence="5">Crithidia deanei Carvalho (ATCC PRA-265)</strain>
    </source>
</reference>
<evidence type="ECO:0000313" key="4">
    <source>
        <dbReference type="EMBL" id="CAD2218845.1"/>
    </source>
</evidence>
<protein>
    <submittedName>
        <fullName evidence="4">D-isomer specific 2-hydroxyacid dehydrogenase, NAD binding domain containing protein, putative</fullName>
    </submittedName>
</protein>
<keyword evidence="5" id="KW-1185">Reference proteome</keyword>
<keyword evidence="2" id="KW-0520">NAD</keyword>
<keyword evidence="1" id="KW-0560">Oxidoreductase</keyword>
<dbReference type="PANTHER" id="PTHR43333:SF1">
    <property type="entry name" value="D-ISOMER SPECIFIC 2-HYDROXYACID DEHYDROGENASE NAD-BINDING DOMAIN-CONTAINING PROTEIN"/>
    <property type="match status" value="1"/>
</dbReference>
<evidence type="ECO:0000259" key="3">
    <source>
        <dbReference type="Pfam" id="PF02826"/>
    </source>
</evidence>
<dbReference type="GO" id="GO:0016491">
    <property type="term" value="F:oxidoreductase activity"/>
    <property type="evidence" value="ECO:0007669"/>
    <property type="project" value="UniProtKB-KW"/>
</dbReference>